<accession>A0ABS5B5Y9</accession>
<keyword evidence="4" id="KW-1185">Reference proteome</keyword>
<sequence>MKKFTSICLVLLASLSLAACSQAKNKTATKPSSSTSKSSSSSKASQSSSSSSSSEVDEKTKAENRKKILETFKNMGDDASSLNLVPDTAGVPEWESFKTIKVVSPQLLKDEQGSLKTDSATSYDEIVNKFGSPLHADEQNRVYTWQSPTATIIVQFTDTNSAKQAALRFDDFTTNTNEVANVKAGDKAQNVLNKLGRPHTVSLTSASTSMSWVNEAGEEYHVLFRKDTVAKLLTPAELATAQE</sequence>
<proteinExistence type="predicted"/>
<protein>
    <recommendedName>
        <fullName evidence="5">Lipoprotein</fullName>
    </recommendedName>
</protein>
<evidence type="ECO:0000313" key="4">
    <source>
        <dbReference type="Proteomes" id="UP001519296"/>
    </source>
</evidence>
<evidence type="ECO:0000313" key="3">
    <source>
        <dbReference type="EMBL" id="MBP2623868.1"/>
    </source>
</evidence>
<dbReference type="EMBL" id="PRDG01000004">
    <property type="protein sequence ID" value="MBP2623868.1"/>
    <property type="molecule type" value="Genomic_DNA"/>
</dbReference>
<feature type="region of interest" description="Disordered" evidence="1">
    <location>
        <begin position="24"/>
        <end position="63"/>
    </location>
</feature>
<organism evidence="3 4">
    <name type="scientific">Streptococcus oricebi</name>
    <dbReference type="NCBI Taxonomy" id="1547447"/>
    <lineage>
        <taxon>Bacteria</taxon>
        <taxon>Bacillati</taxon>
        <taxon>Bacillota</taxon>
        <taxon>Bacilli</taxon>
        <taxon>Lactobacillales</taxon>
        <taxon>Streptococcaceae</taxon>
        <taxon>Streptococcus</taxon>
    </lineage>
</organism>
<feature type="compositionally biased region" description="Low complexity" evidence="1">
    <location>
        <begin position="24"/>
        <end position="54"/>
    </location>
</feature>
<comment type="caution">
    <text evidence="3">The sequence shown here is derived from an EMBL/GenBank/DDBJ whole genome shotgun (WGS) entry which is preliminary data.</text>
</comment>
<feature type="signal peptide" evidence="2">
    <location>
        <begin position="1"/>
        <end position="23"/>
    </location>
</feature>
<evidence type="ECO:0008006" key="5">
    <source>
        <dbReference type="Google" id="ProtNLM"/>
    </source>
</evidence>
<gene>
    <name evidence="3" type="ORF">C4K46_07955</name>
</gene>
<evidence type="ECO:0000256" key="2">
    <source>
        <dbReference type="SAM" id="SignalP"/>
    </source>
</evidence>
<keyword evidence="2" id="KW-0732">Signal</keyword>
<feature type="chain" id="PRO_5045836907" description="Lipoprotein" evidence="2">
    <location>
        <begin position="24"/>
        <end position="243"/>
    </location>
</feature>
<dbReference type="Proteomes" id="UP001519296">
    <property type="component" value="Unassembled WGS sequence"/>
</dbReference>
<evidence type="ECO:0000256" key="1">
    <source>
        <dbReference type="SAM" id="MobiDB-lite"/>
    </source>
</evidence>
<reference evidence="3 4" key="1">
    <citation type="submission" date="2018-02" db="EMBL/GenBank/DDBJ databases">
        <title>Draft genome sequence of Streptococcus oricebi CCUG 70868T type strain.</title>
        <authorList>
            <person name="Mendez V."/>
            <person name="Salva-Serra F."/>
            <person name="Jaen-Luchoro D."/>
            <person name="Gonzales-Siles L."/>
            <person name="Karlsson R."/>
            <person name="Engstrom-Jakobsson H."/>
            <person name="Busquets A."/>
            <person name="Gomila M."/>
            <person name="Pineiro-Iglesias B."/>
            <person name="Bennasar-Figueras A."/>
            <person name="Seeger M."/>
            <person name="Moore E."/>
        </authorList>
    </citation>
    <scope>NUCLEOTIDE SEQUENCE [LARGE SCALE GENOMIC DNA]</scope>
    <source>
        <strain evidence="3 4">CCUG 70868</strain>
    </source>
</reference>
<dbReference type="RefSeq" id="WP_209628361.1">
    <property type="nucleotide sequence ID" value="NZ_PRDG01000004.1"/>
</dbReference>
<name>A0ABS5B5Y9_9STRE</name>
<dbReference type="PROSITE" id="PS51257">
    <property type="entry name" value="PROKAR_LIPOPROTEIN"/>
    <property type="match status" value="1"/>
</dbReference>